<dbReference type="AlphaFoldDB" id="A0A327X211"/>
<dbReference type="InterPro" id="IPR015421">
    <property type="entry name" value="PyrdxlP-dep_Trfase_major"/>
</dbReference>
<protein>
    <recommendedName>
        <fullName evidence="3">Aspartate aminotransferase</fullName>
    </recommendedName>
</protein>
<dbReference type="Gene3D" id="3.90.1150.10">
    <property type="entry name" value="Aspartate Aminotransferase, domain 1"/>
    <property type="match status" value="1"/>
</dbReference>
<accession>A0A327X211</accession>
<dbReference type="RefSeq" id="WP_241974090.1">
    <property type="nucleotide sequence ID" value="NZ_PIPK01000005.1"/>
</dbReference>
<evidence type="ECO:0000313" key="2">
    <source>
        <dbReference type="Proteomes" id="UP000249203"/>
    </source>
</evidence>
<dbReference type="InterPro" id="IPR015422">
    <property type="entry name" value="PyrdxlP-dep_Trfase_small"/>
</dbReference>
<proteinExistence type="predicted"/>
<evidence type="ECO:0000313" key="1">
    <source>
        <dbReference type="EMBL" id="RAJ98344.1"/>
    </source>
</evidence>
<reference evidence="1 2" key="1">
    <citation type="submission" date="2018-06" db="EMBL/GenBank/DDBJ databases">
        <title>Genomic Encyclopedia of Type Strains, Phase III (KMG-III): the genomes of soil and plant-associated and newly described type strains.</title>
        <authorList>
            <person name="Whitman W."/>
        </authorList>
    </citation>
    <scope>NUCLEOTIDE SEQUENCE [LARGE SCALE GENOMIC DNA]</scope>
    <source>
        <strain evidence="1 2">CGMCC 1.15366</strain>
    </source>
</reference>
<evidence type="ECO:0008006" key="3">
    <source>
        <dbReference type="Google" id="ProtNLM"/>
    </source>
</evidence>
<dbReference type="EMBL" id="QLMD01000005">
    <property type="protein sequence ID" value="RAJ98344.1"/>
    <property type="molecule type" value="Genomic_DNA"/>
</dbReference>
<dbReference type="SUPFAM" id="SSF53383">
    <property type="entry name" value="PLP-dependent transferases"/>
    <property type="match status" value="1"/>
</dbReference>
<dbReference type="InterPro" id="IPR015424">
    <property type="entry name" value="PyrdxlP-dep_Trfase"/>
</dbReference>
<organism evidence="1 2">
    <name type="scientific">Aliidiomarina maris</name>
    <dbReference type="NCBI Taxonomy" id="531312"/>
    <lineage>
        <taxon>Bacteria</taxon>
        <taxon>Pseudomonadati</taxon>
        <taxon>Pseudomonadota</taxon>
        <taxon>Gammaproteobacteria</taxon>
        <taxon>Alteromonadales</taxon>
        <taxon>Idiomarinaceae</taxon>
        <taxon>Aliidiomarina</taxon>
    </lineage>
</organism>
<dbReference type="Gene3D" id="3.40.640.10">
    <property type="entry name" value="Type I PLP-dependent aspartate aminotransferase-like (Major domain)"/>
    <property type="match status" value="1"/>
</dbReference>
<gene>
    <name evidence="1" type="ORF">B0I24_10596</name>
</gene>
<name>A0A327X211_9GAMM</name>
<sequence length="88" mass="9554">MTTTTPMSPAVQINLNIRGMQPSATVAINERSAELKAQGRHIYKLGLGQSPFPVPEHVQQALREHAHEKDYLAVKGLPALRQSISAVG</sequence>
<comment type="caution">
    <text evidence="1">The sequence shown here is derived from an EMBL/GenBank/DDBJ whole genome shotgun (WGS) entry which is preliminary data.</text>
</comment>
<dbReference type="Proteomes" id="UP000249203">
    <property type="component" value="Unassembled WGS sequence"/>
</dbReference>